<evidence type="ECO:0000313" key="2">
    <source>
        <dbReference type="EMBL" id="KKM88413.1"/>
    </source>
</evidence>
<dbReference type="AlphaFoldDB" id="A0A0F9L3T0"/>
<protein>
    <submittedName>
        <fullName evidence="2">Uncharacterized protein</fullName>
    </submittedName>
</protein>
<feature type="non-terminal residue" evidence="2">
    <location>
        <position position="1"/>
    </location>
</feature>
<evidence type="ECO:0000256" key="1">
    <source>
        <dbReference type="SAM" id="Coils"/>
    </source>
</evidence>
<accession>A0A0F9L3T0</accession>
<reference evidence="2" key="1">
    <citation type="journal article" date="2015" name="Nature">
        <title>Complex archaea that bridge the gap between prokaryotes and eukaryotes.</title>
        <authorList>
            <person name="Spang A."/>
            <person name="Saw J.H."/>
            <person name="Jorgensen S.L."/>
            <person name="Zaremba-Niedzwiedzka K."/>
            <person name="Martijn J."/>
            <person name="Lind A.E."/>
            <person name="van Eijk R."/>
            <person name="Schleper C."/>
            <person name="Guy L."/>
            <person name="Ettema T.J."/>
        </authorList>
    </citation>
    <scope>NUCLEOTIDE SEQUENCE</scope>
</reference>
<comment type="caution">
    <text evidence="2">The sequence shown here is derived from an EMBL/GenBank/DDBJ whole genome shotgun (WGS) entry which is preliminary data.</text>
</comment>
<organism evidence="2">
    <name type="scientific">marine sediment metagenome</name>
    <dbReference type="NCBI Taxonomy" id="412755"/>
    <lineage>
        <taxon>unclassified sequences</taxon>
        <taxon>metagenomes</taxon>
        <taxon>ecological metagenomes</taxon>
    </lineage>
</organism>
<proteinExistence type="predicted"/>
<sequence length="305" mass="36501">ISQAWAEKYWIAHWDQPSILQGFEMLHRGVIDNATLDMLFRAIEMPSFWREKLTKIAYSPFTRVDVRRMHNMGVLSDEELIRSYMDIGYDIEKAAKMTDFTIRYNYETDMHLTRGAILESYRENMITHFEAKELLTAQDYSDELSEFYLELENLSRDKKLRDQQINNIRDQFLLRQITASMARDQLNRLDLRGEKVDLLMETWALDEYKYASIPSKSDLDSFLNKGIIDVGRYRTYMVRHGFTNLMIDWYLDDMVKRPVQMDRGPSLANLKEWYKENIIDETQWRQEMAGLGYKPEYIDFYFRAL</sequence>
<keyword evidence="1" id="KW-0175">Coiled coil</keyword>
<dbReference type="EMBL" id="LAZR01006961">
    <property type="protein sequence ID" value="KKM88413.1"/>
    <property type="molecule type" value="Genomic_DNA"/>
</dbReference>
<name>A0A0F9L3T0_9ZZZZ</name>
<gene>
    <name evidence="2" type="ORF">LCGC14_1259100</name>
</gene>
<feature type="coiled-coil region" evidence="1">
    <location>
        <begin position="137"/>
        <end position="171"/>
    </location>
</feature>